<evidence type="ECO:0000256" key="4">
    <source>
        <dbReference type="ARBA" id="ARBA00023284"/>
    </source>
</evidence>
<dbReference type="PROSITE" id="PS51352">
    <property type="entry name" value="THIOREDOXIN_2"/>
    <property type="match status" value="1"/>
</dbReference>
<dbReference type="InterPro" id="IPR025380">
    <property type="entry name" value="DUF4369"/>
</dbReference>
<dbReference type="GO" id="GO:0016209">
    <property type="term" value="F:antioxidant activity"/>
    <property type="evidence" value="ECO:0007669"/>
    <property type="project" value="InterPro"/>
</dbReference>
<proteinExistence type="predicted"/>
<dbReference type="InterPro" id="IPR017937">
    <property type="entry name" value="Thioredoxin_CS"/>
</dbReference>
<dbReference type="STRING" id="1562970.ING2E5B_2452"/>
<sequence length="370" mass="41798">MKKTIYLLLTAVVFLMSCQNKNYTIKGIVADSAYEGTNVYMQEMTDNSMIVTDTAVVQNGEFTFTGSAETSFLRFVTLDETVNYENEIRVPVLVEPGRVELVFDSVITVSGTPVNNAYNDLRVEQRALITKIRKVVERFNNANSEGIMTSELESEINLEYDNISNQLTQLNFDFVKSNIGNQLGQYVFVSSSSMFEPIQQKEILYLADESFKSKETVQRIVERLESLDKVAVGKKFADFTLKDPEGNDVSLSDYAGQGKYVLVDFWAAWCGPCRQEMPNVVAAYDKYKSKGFEVVGVSFDQDYDTWTKGIADLKMTWPQMSDLQYWDSPIVDLYAILGIPHTVLLDKDGVIIEKDLRGDALNEKLAELMP</sequence>
<dbReference type="Gene3D" id="3.40.30.10">
    <property type="entry name" value="Glutaredoxin"/>
    <property type="match status" value="1"/>
</dbReference>
<dbReference type="EMBL" id="LN515532">
    <property type="protein sequence ID" value="CEA17177.1"/>
    <property type="molecule type" value="Genomic_DNA"/>
</dbReference>
<evidence type="ECO:0000256" key="2">
    <source>
        <dbReference type="ARBA" id="ARBA00022748"/>
    </source>
</evidence>
<gene>
    <name evidence="7" type="ORF">ING2E5B_2452</name>
</gene>
<feature type="domain" description="Thioredoxin" evidence="6">
    <location>
        <begin position="230"/>
        <end position="370"/>
    </location>
</feature>
<dbReference type="KEGG" id="pbt:ING2E5B_2452"/>
<dbReference type="OrthoDB" id="9794348at2"/>
<accession>A0A098C5H5</accession>
<dbReference type="InterPro" id="IPR036249">
    <property type="entry name" value="Thioredoxin-like_sf"/>
</dbReference>
<dbReference type="SUPFAM" id="SSF52833">
    <property type="entry name" value="Thioredoxin-like"/>
    <property type="match status" value="1"/>
</dbReference>
<dbReference type="Proteomes" id="UP000032417">
    <property type="component" value="Chromosome 1"/>
</dbReference>
<keyword evidence="8" id="KW-1185">Reference proteome</keyword>
<protein>
    <recommendedName>
        <fullName evidence="6">Thioredoxin domain-containing protein</fullName>
    </recommendedName>
</protein>
<feature type="chain" id="PRO_5001933079" description="Thioredoxin domain-containing protein" evidence="5">
    <location>
        <begin position="23"/>
        <end position="370"/>
    </location>
</feature>
<comment type="subcellular location">
    <subcellularLocation>
        <location evidence="1">Cell envelope</location>
    </subcellularLocation>
</comment>
<evidence type="ECO:0000256" key="5">
    <source>
        <dbReference type="SAM" id="SignalP"/>
    </source>
</evidence>
<dbReference type="GO" id="GO:0017004">
    <property type="term" value="P:cytochrome complex assembly"/>
    <property type="evidence" value="ECO:0007669"/>
    <property type="project" value="UniProtKB-KW"/>
</dbReference>
<keyword evidence="2" id="KW-0201">Cytochrome c-type biogenesis</keyword>
<evidence type="ECO:0000259" key="6">
    <source>
        <dbReference type="PROSITE" id="PS51352"/>
    </source>
</evidence>
<keyword evidence="3" id="KW-1015">Disulfide bond</keyword>
<dbReference type="PROSITE" id="PS00194">
    <property type="entry name" value="THIOREDOXIN_1"/>
    <property type="match status" value="1"/>
</dbReference>
<keyword evidence="5" id="KW-0732">Signal</keyword>
<dbReference type="AlphaFoldDB" id="A0A098C5H5"/>
<dbReference type="InterPro" id="IPR000866">
    <property type="entry name" value="AhpC/TSA"/>
</dbReference>
<evidence type="ECO:0000313" key="8">
    <source>
        <dbReference type="Proteomes" id="UP000032417"/>
    </source>
</evidence>
<dbReference type="PANTHER" id="PTHR42852:SF6">
    <property type="entry name" value="THIOL:DISULFIDE INTERCHANGE PROTEIN DSBE"/>
    <property type="match status" value="1"/>
</dbReference>
<reference evidence="7 8" key="1">
    <citation type="submission" date="2014-08" db="EMBL/GenBank/DDBJ databases">
        <authorList>
            <person name="Wibberg D."/>
        </authorList>
    </citation>
    <scope>NUCLEOTIDE SEQUENCE [LARGE SCALE GENOMIC DNA]</scope>
    <source>
        <strain evidence="8">ING2-E5B</strain>
    </source>
</reference>
<name>A0A098C5H5_9BACT</name>
<dbReference type="GO" id="GO:0016491">
    <property type="term" value="F:oxidoreductase activity"/>
    <property type="evidence" value="ECO:0007669"/>
    <property type="project" value="InterPro"/>
</dbReference>
<dbReference type="PANTHER" id="PTHR42852">
    <property type="entry name" value="THIOL:DISULFIDE INTERCHANGE PROTEIN DSBE"/>
    <property type="match status" value="1"/>
</dbReference>
<dbReference type="HOGENOM" id="CLU_042529_1_0_10"/>
<dbReference type="InterPro" id="IPR013766">
    <property type="entry name" value="Thioredoxin_domain"/>
</dbReference>
<dbReference type="Pfam" id="PF00578">
    <property type="entry name" value="AhpC-TSA"/>
    <property type="match status" value="1"/>
</dbReference>
<dbReference type="PROSITE" id="PS51257">
    <property type="entry name" value="PROKAR_LIPOPROTEIN"/>
    <property type="match status" value="1"/>
</dbReference>
<keyword evidence="4" id="KW-0676">Redox-active center</keyword>
<evidence type="ECO:0000256" key="3">
    <source>
        <dbReference type="ARBA" id="ARBA00023157"/>
    </source>
</evidence>
<dbReference type="PATRIC" id="fig|1562970.3.peg.2426"/>
<dbReference type="InterPro" id="IPR050553">
    <property type="entry name" value="Thioredoxin_ResA/DsbE_sf"/>
</dbReference>
<evidence type="ECO:0000256" key="1">
    <source>
        <dbReference type="ARBA" id="ARBA00004196"/>
    </source>
</evidence>
<organism evidence="7 8">
    <name type="scientific">Fermentimonas caenicola</name>
    <dbReference type="NCBI Taxonomy" id="1562970"/>
    <lineage>
        <taxon>Bacteria</taxon>
        <taxon>Pseudomonadati</taxon>
        <taxon>Bacteroidota</taxon>
        <taxon>Bacteroidia</taxon>
        <taxon>Bacteroidales</taxon>
        <taxon>Dysgonomonadaceae</taxon>
        <taxon>Fermentimonas</taxon>
    </lineage>
</organism>
<dbReference type="GO" id="GO:0030313">
    <property type="term" value="C:cell envelope"/>
    <property type="evidence" value="ECO:0007669"/>
    <property type="project" value="UniProtKB-SubCell"/>
</dbReference>
<feature type="signal peptide" evidence="5">
    <location>
        <begin position="1"/>
        <end position="22"/>
    </location>
</feature>
<evidence type="ECO:0000313" key="7">
    <source>
        <dbReference type="EMBL" id="CEA17177.1"/>
    </source>
</evidence>
<dbReference type="CDD" id="cd02966">
    <property type="entry name" value="TlpA_like_family"/>
    <property type="match status" value="1"/>
</dbReference>
<dbReference type="Pfam" id="PF14289">
    <property type="entry name" value="DUF4369"/>
    <property type="match status" value="1"/>
</dbReference>